<sequence length="223" mass="23460">MRLRYAEWGDSQDTLLLLHDVAESAAVWAPVAQRLADRGFRVIAFDLRGHGDSARFRSAPTTAALLAADAKAFILARELYARPLVLDGAEDIIAAAAGAASVQALRMPRAGARLAAEAPRELAAVLAGFLARVCATGALDVPDRGARTPEALGLRPLPQFASLAAAQRALAPRRLPTREGIEAELARLRAGEGGGGSDDEMDSVAHRSTALAKDPPDYFAFVG</sequence>
<dbReference type="AlphaFoldDB" id="A0AAW1SEM4"/>
<dbReference type="GO" id="GO:0016020">
    <property type="term" value="C:membrane"/>
    <property type="evidence" value="ECO:0007669"/>
    <property type="project" value="TreeGrafter"/>
</dbReference>
<evidence type="ECO:0000259" key="2">
    <source>
        <dbReference type="Pfam" id="PF12146"/>
    </source>
</evidence>
<dbReference type="GO" id="GO:0047372">
    <property type="term" value="F:monoacylglycerol lipase activity"/>
    <property type="evidence" value="ECO:0007669"/>
    <property type="project" value="TreeGrafter"/>
</dbReference>
<comment type="caution">
    <text evidence="3">The sequence shown here is derived from an EMBL/GenBank/DDBJ whole genome shotgun (WGS) entry which is preliminary data.</text>
</comment>
<evidence type="ECO:0000313" key="4">
    <source>
        <dbReference type="Proteomes" id="UP001445335"/>
    </source>
</evidence>
<feature type="region of interest" description="Disordered" evidence="1">
    <location>
        <begin position="190"/>
        <end position="209"/>
    </location>
</feature>
<reference evidence="3 4" key="1">
    <citation type="journal article" date="2024" name="Nat. Commun.">
        <title>Phylogenomics reveals the evolutionary origins of lichenization in chlorophyte algae.</title>
        <authorList>
            <person name="Puginier C."/>
            <person name="Libourel C."/>
            <person name="Otte J."/>
            <person name="Skaloud P."/>
            <person name="Haon M."/>
            <person name="Grisel S."/>
            <person name="Petersen M."/>
            <person name="Berrin J.G."/>
            <person name="Delaux P.M."/>
            <person name="Dal Grande F."/>
            <person name="Keller J."/>
        </authorList>
    </citation>
    <scope>NUCLEOTIDE SEQUENCE [LARGE SCALE GENOMIC DNA]</scope>
    <source>
        <strain evidence="3 4">SAG 245.80</strain>
    </source>
</reference>
<name>A0AAW1SEM4_9CHLO</name>
<dbReference type="Pfam" id="PF12146">
    <property type="entry name" value="Hydrolase_4"/>
    <property type="match status" value="1"/>
</dbReference>
<keyword evidence="4" id="KW-1185">Reference proteome</keyword>
<evidence type="ECO:0000256" key="1">
    <source>
        <dbReference type="SAM" id="MobiDB-lite"/>
    </source>
</evidence>
<gene>
    <name evidence="3" type="ORF">WJX81_005239</name>
</gene>
<accession>A0AAW1SEM4</accession>
<dbReference type="GO" id="GO:0046464">
    <property type="term" value="P:acylglycerol catabolic process"/>
    <property type="evidence" value="ECO:0007669"/>
    <property type="project" value="TreeGrafter"/>
</dbReference>
<dbReference type="InterPro" id="IPR029058">
    <property type="entry name" value="AB_hydrolase_fold"/>
</dbReference>
<feature type="domain" description="Serine aminopeptidase S33" evidence="2">
    <location>
        <begin position="12"/>
        <end position="74"/>
    </location>
</feature>
<evidence type="ECO:0000313" key="3">
    <source>
        <dbReference type="EMBL" id="KAK9844127.1"/>
    </source>
</evidence>
<dbReference type="EMBL" id="JALJOU010000004">
    <property type="protein sequence ID" value="KAK9844127.1"/>
    <property type="molecule type" value="Genomic_DNA"/>
</dbReference>
<dbReference type="InterPro" id="IPR050266">
    <property type="entry name" value="AB_hydrolase_sf"/>
</dbReference>
<dbReference type="Proteomes" id="UP001445335">
    <property type="component" value="Unassembled WGS sequence"/>
</dbReference>
<dbReference type="PANTHER" id="PTHR43798">
    <property type="entry name" value="MONOACYLGLYCEROL LIPASE"/>
    <property type="match status" value="1"/>
</dbReference>
<protein>
    <recommendedName>
        <fullName evidence="2">Serine aminopeptidase S33 domain-containing protein</fullName>
    </recommendedName>
</protein>
<dbReference type="SUPFAM" id="SSF53474">
    <property type="entry name" value="alpha/beta-Hydrolases"/>
    <property type="match status" value="1"/>
</dbReference>
<dbReference type="InterPro" id="IPR022742">
    <property type="entry name" value="Hydrolase_4"/>
</dbReference>
<proteinExistence type="predicted"/>
<dbReference type="Gene3D" id="3.40.50.1820">
    <property type="entry name" value="alpha/beta hydrolase"/>
    <property type="match status" value="1"/>
</dbReference>
<organism evidence="3 4">
    <name type="scientific">Elliptochloris bilobata</name>
    <dbReference type="NCBI Taxonomy" id="381761"/>
    <lineage>
        <taxon>Eukaryota</taxon>
        <taxon>Viridiplantae</taxon>
        <taxon>Chlorophyta</taxon>
        <taxon>core chlorophytes</taxon>
        <taxon>Trebouxiophyceae</taxon>
        <taxon>Trebouxiophyceae incertae sedis</taxon>
        <taxon>Elliptochloris clade</taxon>
        <taxon>Elliptochloris</taxon>
    </lineage>
</organism>
<dbReference type="PANTHER" id="PTHR43798:SF5">
    <property type="entry name" value="MONOACYLGLYCEROL LIPASE ABHD6"/>
    <property type="match status" value="1"/>
</dbReference>